<reference evidence="7" key="1">
    <citation type="submission" date="2025-08" db="UniProtKB">
        <authorList>
            <consortium name="RefSeq"/>
        </authorList>
    </citation>
    <scope>IDENTIFICATION</scope>
</reference>
<evidence type="ECO:0000259" key="4">
    <source>
        <dbReference type="Pfam" id="PF04253"/>
    </source>
</evidence>
<dbReference type="GeneID" id="100200379"/>
<sequence length="822" mass="94417">MEYAASGDDIIKDSKEKTSLKLILKKYFNNKSTTSNKLKYICFACLFLTITTISGVLVYKNNIFIHIQRRELPNKDDPNYYVVTPIVHVTQPPLSHQEQKEDEKLNEEGLNPFKGQNVKISPDLESDKENSSIKNIFSEQKRLKFHRLVADKIYASNILENLEYLTKSGHLAGTHENNVRADWIASHFKSYNLDKVMIKTYDVLLSYPLGPGNITLFDKHGKVSEKFSVTEKILDDFEKNDTKSKIYPPFLAYSASGVVEGEIVYANFGTEHDFNKLEEMGIDLSNKIVLVRYGTISRNKKIKYAEKKNVSGIILFSDPDTYAPTGVFYPDSWYLPPDGVQRGTLLRMRGDPLTRGYPSLDGLYKRPIEEVTYFPNVPVQPIGFGDAEKILKILDGASPPSDRWDGALNLTYHLTSKDKRKVRLHVNVTREVRSIKNVIGVIRGAIEPDRIIIVGNHRDAWTYGAADPSSGTAVMMEVSRALGWLKKKHGWQPRRTILICSWDAEEYGLLGSTEWAQEYAKILTHQAVAYINVDTAVQGNHTIELKSTPELVDVFFDAAKKFKDPDSAENLYTTWVRKHKEDKEDKRREPRVKMFREGSDYMPFYGDLGIPSMDFRYMFNTKEAGVFHYPVYHTLHDNIAWMKKFVDPDFRYHTTLAKVWTQVILSLADTTLLPFNFIRYSNSLKYRVHQMADVVKEEGLDDIVDFTLLKSVVEELSNVTQIFHDNLKDLDKSDALAVRCANDQMMMFERTFVTSEDIPGEKSTRHIYHTAGLVKALRALLKNRRSAYLLREFKVKYSIYTYHVMMAVHALKNPFTSFDDFN</sequence>
<dbReference type="CDD" id="cd08022">
    <property type="entry name" value="M28_PSMA_like"/>
    <property type="match status" value="1"/>
</dbReference>
<dbReference type="Gene3D" id="3.50.30.30">
    <property type="match status" value="1"/>
</dbReference>
<dbReference type="RefSeq" id="XP_065660167.1">
    <property type="nucleotide sequence ID" value="XM_065804095.1"/>
</dbReference>
<dbReference type="SUPFAM" id="SSF47672">
    <property type="entry name" value="Transferrin receptor-like dimerisation domain"/>
    <property type="match status" value="1"/>
</dbReference>
<comment type="similarity">
    <text evidence="1">Belongs to the peptidase M28 family. M28B subfamily.</text>
</comment>
<keyword evidence="2" id="KW-0812">Transmembrane</keyword>
<feature type="domain" description="Transferrin receptor-like dimerisation" evidence="4">
    <location>
        <begin position="704"/>
        <end position="768"/>
    </location>
</feature>
<dbReference type="InterPro" id="IPR007365">
    <property type="entry name" value="TFR-like_dimer_dom"/>
</dbReference>
<feature type="transmembrane region" description="Helical" evidence="2">
    <location>
        <begin position="40"/>
        <end position="59"/>
    </location>
</feature>
<evidence type="ECO:0000256" key="2">
    <source>
        <dbReference type="SAM" id="Phobius"/>
    </source>
</evidence>
<evidence type="ECO:0000259" key="5">
    <source>
        <dbReference type="Pfam" id="PF04389"/>
    </source>
</evidence>
<dbReference type="PANTHER" id="PTHR10404:SF77">
    <property type="entry name" value="GLUTAMATE CARBOXYPEPTIDASE 2 HOMOLOG"/>
    <property type="match status" value="1"/>
</dbReference>
<dbReference type="Pfam" id="PF04253">
    <property type="entry name" value="TFR_dimer"/>
    <property type="match status" value="1"/>
</dbReference>
<organism evidence="6 7">
    <name type="scientific">Hydra vulgaris</name>
    <name type="common">Hydra</name>
    <name type="synonym">Hydra attenuata</name>
    <dbReference type="NCBI Taxonomy" id="6087"/>
    <lineage>
        <taxon>Eukaryota</taxon>
        <taxon>Metazoa</taxon>
        <taxon>Cnidaria</taxon>
        <taxon>Hydrozoa</taxon>
        <taxon>Hydroidolina</taxon>
        <taxon>Anthoathecata</taxon>
        <taxon>Aplanulata</taxon>
        <taxon>Hydridae</taxon>
        <taxon>Hydra</taxon>
    </lineage>
</organism>
<evidence type="ECO:0000313" key="7">
    <source>
        <dbReference type="RefSeq" id="XP_065660167.1"/>
    </source>
</evidence>
<dbReference type="SUPFAM" id="SSF52025">
    <property type="entry name" value="PA domain"/>
    <property type="match status" value="1"/>
</dbReference>
<dbReference type="Gene3D" id="3.40.630.10">
    <property type="entry name" value="Zn peptidases"/>
    <property type="match status" value="1"/>
</dbReference>
<keyword evidence="6" id="KW-1185">Reference proteome</keyword>
<name>A0ABM4CEP4_HYDVU</name>
<gene>
    <name evidence="7" type="primary">LOC100200379</name>
</gene>
<dbReference type="InterPro" id="IPR046450">
    <property type="entry name" value="PA_dom_sf"/>
</dbReference>
<accession>A0ABM4CEP4</accession>
<keyword evidence="2" id="KW-0472">Membrane</keyword>
<protein>
    <submittedName>
        <fullName evidence="7">N-acetylated-alpha-linked acidic dipeptidase 2 isoform X2</fullName>
    </submittedName>
</protein>
<evidence type="ECO:0000313" key="6">
    <source>
        <dbReference type="Proteomes" id="UP001652625"/>
    </source>
</evidence>
<evidence type="ECO:0000256" key="1">
    <source>
        <dbReference type="ARBA" id="ARBA00005634"/>
    </source>
</evidence>
<keyword evidence="2" id="KW-1133">Transmembrane helix</keyword>
<dbReference type="CDD" id="cd02121">
    <property type="entry name" value="PA_GCPII_like"/>
    <property type="match status" value="1"/>
</dbReference>
<dbReference type="Pfam" id="PF02225">
    <property type="entry name" value="PA"/>
    <property type="match status" value="1"/>
</dbReference>
<dbReference type="InterPro" id="IPR039373">
    <property type="entry name" value="Peptidase_M28B"/>
</dbReference>
<evidence type="ECO:0000259" key="3">
    <source>
        <dbReference type="Pfam" id="PF02225"/>
    </source>
</evidence>
<dbReference type="Gene3D" id="1.20.930.40">
    <property type="entry name" value="Transferrin receptor-like, dimerisation domain"/>
    <property type="match status" value="1"/>
</dbReference>
<dbReference type="Proteomes" id="UP001652625">
    <property type="component" value="Chromosome 08"/>
</dbReference>
<feature type="domain" description="Peptidase M28" evidence="5">
    <location>
        <begin position="437"/>
        <end position="640"/>
    </location>
</feature>
<proteinExistence type="inferred from homology"/>
<dbReference type="InterPro" id="IPR003137">
    <property type="entry name" value="PA_domain"/>
</dbReference>
<feature type="domain" description="PA" evidence="3">
    <location>
        <begin position="259"/>
        <end position="344"/>
    </location>
</feature>
<dbReference type="InterPro" id="IPR036757">
    <property type="entry name" value="TFR-like_dimer_dom_sf"/>
</dbReference>
<dbReference type="SUPFAM" id="SSF53187">
    <property type="entry name" value="Zn-dependent exopeptidases"/>
    <property type="match status" value="1"/>
</dbReference>
<dbReference type="Pfam" id="PF04389">
    <property type="entry name" value="Peptidase_M28"/>
    <property type="match status" value="1"/>
</dbReference>
<dbReference type="PANTHER" id="PTHR10404">
    <property type="entry name" value="N-ACETYLATED-ALPHA-LINKED ACIDIC DIPEPTIDASE"/>
    <property type="match status" value="1"/>
</dbReference>
<dbReference type="InterPro" id="IPR007484">
    <property type="entry name" value="Peptidase_M28"/>
</dbReference>